<keyword evidence="3" id="KW-1185">Reference proteome</keyword>
<gene>
    <name evidence="2" type="ORF">KDH_68760</name>
</gene>
<dbReference type="Gene3D" id="3.90.330.10">
    <property type="entry name" value="Nitrile hydratase alpha /Thiocyanate hydrolase gamma"/>
    <property type="match status" value="1"/>
</dbReference>
<dbReference type="RefSeq" id="WP_338257013.1">
    <property type="nucleotide sequence ID" value="NZ_BSRI01000002.1"/>
</dbReference>
<dbReference type="Proteomes" id="UP001344906">
    <property type="component" value="Unassembled WGS sequence"/>
</dbReference>
<dbReference type="EMBL" id="BSRI01000002">
    <property type="protein sequence ID" value="GLV60053.1"/>
    <property type="molecule type" value="Genomic_DNA"/>
</dbReference>
<feature type="region of interest" description="Disordered" evidence="1">
    <location>
        <begin position="79"/>
        <end position="104"/>
    </location>
</feature>
<dbReference type="NCBIfam" id="TIGR03793">
    <property type="entry name" value="leader_NHLP"/>
    <property type="match status" value="1"/>
</dbReference>
<accession>A0ABQ6G487</accession>
<proteinExistence type="predicted"/>
<evidence type="ECO:0000313" key="3">
    <source>
        <dbReference type="Proteomes" id="UP001344906"/>
    </source>
</evidence>
<feature type="compositionally biased region" description="Gly residues" evidence="1">
    <location>
        <begin position="81"/>
        <end position="94"/>
    </location>
</feature>
<evidence type="ECO:0000313" key="2">
    <source>
        <dbReference type="EMBL" id="GLV60053.1"/>
    </source>
</evidence>
<comment type="caution">
    <text evidence="2">The sequence shown here is derived from an EMBL/GenBank/DDBJ whole genome shotgun (WGS) entry which is preliminary data.</text>
</comment>
<name>A0ABQ6G487_9CHLR</name>
<evidence type="ECO:0008006" key="4">
    <source>
        <dbReference type="Google" id="ProtNLM"/>
    </source>
</evidence>
<protein>
    <recommendedName>
        <fullName evidence="4">NHLP leader peptide family natural product</fullName>
    </recommendedName>
</protein>
<evidence type="ECO:0000256" key="1">
    <source>
        <dbReference type="SAM" id="MobiDB-lite"/>
    </source>
</evidence>
<dbReference type="SUPFAM" id="SSF56209">
    <property type="entry name" value="Nitrile hydratase alpha chain"/>
    <property type="match status" value="1"/>
</dbReference>
<sequence>MTNKHSLETRIIARAESDQAFRRQLLHDPRAAIEQAFGVTFPASAVVHVEEDRHHTLRVVLPASQVAEVELDDAQLTEINGGSGNAGQIGGGDVFGPRPGYRDL</sequence>
<organism evidence="2 3">
    <name type="scientific">Dictyobacter halimunensis</name>
    <dbReference type="NCBI Taxonomy" id="3026934"/>
    <lineage>
        <taxon>Bacteria</taxon>
        <taxon>Bacillati</taxon>
        <taxon>Chloroflexota</taxon>
        <taxon>Ktedonobacteria</taxon>
        <taxon>Ktedonobacterales</taxon>
        <taxon>Dictyobacteraceae</taxon>
        <taxon>Dictyobacter</taxon>
    </lineage>
</organism>
<reference evidence="2 3" key="1">
    <citation type="submission" date="2023-02" db="EMBL/GenBank/DDBJ databases">
        <title>Dictyobacter halimunensis sp. nov., a new member of the class Ktedonobacteria from forest soil in a geothermal area.</title>
        <authorList>
            <person name="Rachmania M.K."/>
            <person name="Ningsih F."/>
            <person name="Sakai Y."/>
            <person name="Yabe S."/>
            <person name="Yokota A."/>
            <person name="Sjamsuridzal W."/>
        </authorList>
    </citation>
    <scope>NUCLEOTIDE SEQUENCE [LARGE SCALE GENOMIC DNA]</scope>
    <source>
        <strain evidence="2 3">S3.2.2.5</strain>
    </source>
</reference>
<dbReference type="InterPro" id="IPR036648">
    <property type="entry name" value="CN_Hdrase_a/SCN_Hdrase_g_sf"/>
</dbReference>
<dbReference type="InterPro" id="IPR022513">
    <property type="entry name" value="TOMM_pelo"/>
</dbReference>